<sequence length="87" mass="10532">MTQRTKEVQRVRGRQVRPPRVTPEMVADLAYRLTGRDRDLLELVWEHKVLTTDQITAMFFRTPERARQRLNQLYRLSALLRFRPWVP</sequence>
<gene>
    <name evidence="1" type="ORF">ACFQ07_20590</name>
</gene>
<protein>
    <submittedName>
        <fullName evidence="1">Replication-relaxation family protein</fullName>
    </submittedName>
</protein>
<dbReference type="InterPro" id="IPR025855">
    <property type="entry name" value="Replic_Relax"/>
</dbReference>
<accession>A0ABW3CJR5</accession>
<feature type="non-terminal residue" evidence="1">
    <location>
        <position position="87"/>
    </location>
</feature>
<proteinExistence type="predicted"/>
<dbReference type="Pfam" id="PF13814">
    <property type="entry name" value="Replic_Relax"/>
    <property type="match status" value="1"/>
</dbReference>
<dbReference type="Proteomes" id="UP001597083">
    <property type="component" value="Unassembled WGS sequence"/>
</dbReference>
<comment type="caution">
    <text evidence="1">The sequence shown here is derived from an EMBL/GenBank/DDBJ whole genome shotgun (WGS) entry which is preliminary data.</text>
</comment>
<evidence type="ECO:0000313" key="2">
    <source>
        <dbReference type="Proteomes" id="UP001597083"/>
    </source>
</evidence>
<reference evidence="2" key="1">
    <citation type="journal article" date="2019" name="Int. J. Syst. Evol. Microbiol.">
        <title>The Global Catalogue of Microorganisms (GCM) 10K type strain sequencing project: providing services to taxonomists for standard genome sequencing and annotation.</title>
        <authorList>
            <consortium name="The Broad Institute Genomics Platform"/>
            <consortium name="The Broad Institute Genome Sequencing Center for Infectious Disease"/>
            <person name="Wu L."/>
            <person name="Ma J."/>
        </authorList>
    </citation>
    <scope>NUCLEOTIDE SEQUENCE [LARGE SCALE GENOMIC DNA]</scope>
    <source>
        <strain evidence="2">JCM 31696</strain>
    </source>
</reference>
<keyword evidence="2" id="KW-1185">Reference proteome</keyword>
<evidence type="ECO:0000313" key="1">
    <source>
        <dbReference type="EMBL" id="MFD0854648.1"/>
    </source>
</evidence>
<dbReference type="EMBL" id="JBHTIR010003086">
    <property type="protein sequence ID" value="MFD0854648.1"/>
    <property type="molecule type" value="Genomic_DNA"/>
</dbReference>
<organism evidence="1 2">
    <name type="scientific">Actinomadura adrarensis</name>
    <dbReference type="NCBI Taxonomy" id="1819600"/>
    <lineage>
        <taxon>Bacteria</taxon>
        <taxon>Bacillati</taxon>
        <taxon>Actinomycetota</taxon>
        <taxon>Actinomycetes</taxon>
        <taxon>Streptosporangiales</taxon>
        <taxon>Thermomonosporaceae</taxon>
        <taxon>Actinomadura</taxon>
    </lineage>
</organism>
<name>A0ABW3CJR5_9ACTN</name>